<feature type="transmembrane region" description="Helical" evidence="5">
    <location>
        <begin position="77"/>
        <end position="96"/>
    </location>
</feature>
<accession>H6SKP2</accession>
<dbReference type="GO" id="GO:0006457">
    <property type="term" value="P:protein folding"/>
    <property type="evidence" value="ECO:0007669"/>
    <property type="project" value="InterPro"/>
</dbReference>
<gene>
    <name evidence="6" type="ORF">RSPPHO_01931</name>
</gene>
<protein>
    <submittedName>
        <fullName evidence="6">Disulphide bond formation protein DsbB</fullName>
    </submittedName>
</protein>
<keyword evidence="7" id="KW-1185">Reference proteome</keyword>
<evidence type="ECO:0000313" key="7">
    <source>
        <dbReference type="Proteomes" id="UP000033220"/>
    </source>
</evidence>
<evidence type="ECO:0000313" key="6">
    <source>
        <dbReference type="EMBL" id="CCG08557.1"/>
    </source>
</evidence>
<reference evidence="6 7" key="1">
    <citation type="submission" date="2012-02" db="EMBL/GenBank/DDBJ databases">
        <title>Shotgun genome sequence of Phaeospirillum photometricum DSM 122.</title>
        <authorList>
            <person name="Duquesne K."/>
            <person name="Sturgis J."/>
        </authorList>
    </citation>
    <scope>NUCLEOTIDE SEQUENCE [LARGE SCALE GENOMIC DNA]</scope>
    <source>
        <strain evidence="7">DSM122</strain>
    </source>
</reference>
<dbReference type="eggNOG" id="COG1495">
    <property type="taxonomic scope" value="Bacteria"/>
</dbReference>
<dbReference type="GO" id="GO:0016020">
    <property type="term" value="C:membrane"/>
    <property type="evidence" value="ECO:0007669"/>
    <property type="project" value="UniProtKB-SubCell"/>
</dbReference>
<comment type="subcellular location">
    <subcellularLocation>
        <location evidence="1">Membrane</location>
        <topology evidence="1">Multi-pass membrane protein</topology>
    </subcellularLocation>
</comment>
<dbReference type="InterPro" id="IPR023380">
    <property type="entry name" value="DsbB-like_sf"/>
</dbReference>
<dbReference type="InterPro" id="IPR024199">
    <property type="entry name" value="Uncharacterised_DsbB"/>
</dbReference>
<evidence type="ECO:0000256" key="5">
    <source>
        <dbReference type="SAM" id="Phobius"/>
    </source>
</evidence>
<keyword evidence="2 5" id="KW-0812">Transmembrane</keyword>
<evidence type="ECO:0000256" key="3">
    <source>
        <dbReference type="ARBA" id="ARBA00022989"/>
    </source>
</evidence>
<dbReference type="SUPFAM" id="SSF158442">
    <property type="entry name" value="DsbB-like"/>
    <property type="match status" value="1"/>
</dbReference>
<dbReference type="Proteomes" id="UP000033220">
    <property type="component" value="Chromosome DSM 122"/>
</dbReference>
<dbReference type="STRING" id="1150469.RSPPHO_01931"/>
<sequence>MMTSRVSLAPFDRVRALALALLLVAGGVLLGVVYAQVGLGIEPCILCLVQRGPWVAVAVLAALAFQPTLSDLWRRRLLGAIAVVLGVNMVVAGYHVGVEAHWWAGTAACGAGPKPPAATSLSDLRAALAQAKPETPRCDEPGWTLGGISFAGYNFGLCLILAAVSAGVARRTA</sequence>
<dbReference type="Pfam" id="PF02600">
    <property type="entry name" value="DsbB"/>
    <property type="match status" value="1"/>
</dbReference>
<keyword evidence="3 5" id="KW-1133">Transmembrane helix</keyword>
<organism evidence="6 7">
    <name type="scientific">Pararhodospirillum photometricum DSM 122</name>
    <dbReference type="NCBI Taxonomy" id="1150469"/>
    <lineage>
        <taxon>Bacteria</taxon>
        <taxon>Pseudomonadati</taxon>
        <taxon>Pseudomonadota</taxon>
        <taxon>Alphaproteobacteria</taxon>
        <taxon>Rhodospirillales</taxon>
        <taxon>Rhodospirillaceae</taxon>
        <taxon>Pararhodospirillum</taxon>
    </lineage>
</organism>
<evidence type="ECO:0000256" key="1">
    <source>
        <dbReference type="ARBA" id="ARBA00004141"/>
    </source>
</evidence>
<dbReference type="PATRIC" id="fig|1150469.3.peg.2168"/>
<evidence type="ECO:0000256" key="2">
    <source>
        <dbReference type="ARBA" id="ARBA00022692"/>
    </source>
</evidence>
<feature type="transmembrane region" description="Helical" evidence="5">
    <location>
        <begin position="45"/>
        <end position="65"/>
    </location>
</feature>
<feature type="transmembrane region" description="Helical" evidence="5">
    <location>
        <begin position="150"/>
        <end position="169"/>
    </location>
</feature>
<evidence type="ECO:0000256" key="4">
    <source>
        <dbReference type="ARBA" id="ARBA00023136"/>
    </source>
</evidence>
<dbReference type="Gene3D" id="1.20.1550.10">
    <property type="entry name" value="DsbB-like"/>
    <property type="match status" value="1"/>
</dbReference>
<dbReference type="EMBL" id="HE663493">
    <property type="protein sequence ID" value="CCG08557.1"/>
    <property type="molecule type" value="Genomic_DNA"/>
</dbReference>
<name>H6SKP2_PARPM</name>
<proteinExistence type="predicted"/>
<dbReference type="KEGG" id="rpm:RSPPHO_01931"/>
<dbReference type="InterPro" id="IPR003752">
    <property type="entry name" value="DiS_bond_form_DsbB/BdbC"/>
</dbReference>
<dbReference type="GO" id="GO:0015035">
    <property type="term" value="F:protein-disulfide reductase activity"/>
    <property type="evidence" value="ECO:0007669"/>
    <property type="project" value="InterPro"/>
</dbReference>
<dbReference type="AlphaFoldDB" id="H6SKP2"/>
<keyword evidence="4 5" id="KW-0472">Membrane</keyword>
<dbReference type="HOGENOM" id="CLU_098660_0_2_5"/>
<dbReference type="PIRSF" id="PIRSF033913">
    <property type="entry name" value="S-S_format_DsbB"/>
    <property type="match status" value="1"/>
</dbReference>